<evidence type="ECO:0000256" key="4">
    <source>
        <dbReference type="ARBA" id="ARBA00022525"/>
    </source>
</evidence>
<organism evidence="8">
    <name type="scientific">Laccaria bicolor (strain S238N-H82 / ATCC MYA-4686)</name>
    <name type="common">Bicoloured deceiver</name>
    <name type="synonym">Laccaria laccata var. bicolor</name>
    <dbReference type="NCBI Taxonomy" id="486041"/>
    <lineage>
        <taxon>Eukaryota</taxon>
        <taxon>Fungi</taxon>
        <taxon>Dikarya</taxon>
        <taxon>Basidiomycota</taxon>
        <taxon>Agaricomycotina</taxon>
        <taxon>Agaricomycetes</taxon>
        <taxon>Agaricomycetidae</taxon>
        <taxon>Agaricales</taxon>
        <taxon>Agaricineae</taxon>
        <taxon>Hydnangiaceae</taxon>
        <taxon>Laccaria</taxon>
    </lineage>
</organism>
<keyword evidence="6" id="KW-0732">Signal</keyword>
<gene>
    <name evidence="7" type="primary">LbH14</name>
    <name evidence="7" type="ORF">LACBIDRAFT_318421</name>
</gene>
<feature type="chain" id="PRO_5013985239" description="Hydrophobin" evidence="6">
    <location>
        <begin position="22"/>
        <end position="248"/>
    </location>
</feature>
<keyword evidence="8" id="KW-1185">Reference proteome</keyword>
<feature type="signal peptide" evidence="6">
    <location>
        <begin position="1"/>
        <end position="21"/>
    </location>
</feature>
<dbReference type="InParanoid" id="B0E2E5"/>
<evidence type="ECO:0000313" key="7">
    <source>
        <dbReference type="EMBL" id="EDQ98979.1"/>
    </source>
</evidence>
<dbReference type="GeneID" id="6086025"/>
<dbReference type="KEGG" id="lbc:LACBIDRAFT_318421"/>
<keyword evidence="4 6" id="KW-0964">Secreted</keyword>
<comment type="subcellular location">
    <subcellularLocation>
        <location evidence="1 6">Secreted</location>
        <location evidence="1 6">Cell wall</location>
    </subcellularLocation>
</comment>
<dbReference type="STRING" id="486041.B0E2E5"/>
<evidence type="ECO:0000256" key="6">
    <source>
        <dbReference type="RuleBase" id="RU365009"/>
    </source>
</evidence>
<reference evidence="7 8" key="1">
    <citation type="journal article" date="2008" name="Nature">
        <title>The genome of Laccaria bicolor provides insights into mycorrhizal symbiosis.</title>
        <authorList>
            <person name="Martin F."/>
            <person name="Aerts A."/>
            <person name="Ahren D."/>
            <person name="Brun A."/>
            <person name="Danchin E.G.J."/>
            <person name="Duchaussoy F."/>
            <person name="Gibon J."/>
            <person name="Kohler A."/>
            <person name="Lindquist E."/>
            <person name="Pereda V."/>
            <person name="Salamov A."/>
            <person name="Shapiro H.J."/>
            <person name="Wuyts J."/>
            <person name="Blaudez D."/>
            <person name="Buee M."/>
            <person name="Brokstein P."/>
            <person name="Canbaeck B."/>
            <person name="Cohen D."/>
            <person name="Courty P.E."/>
            <person name="Coutinho P.M."/>
            <person name="Delaruelle C."/>
            <person name="Detter J.C."/>
            <person name="Deveau A."/>
            <person name="DiFazio S."/>
            <person name="Duplessis S."/>
            <person name="Fraissinet-Tachet L."/>
            <person name="Lucic E."/>
            <person name="Frey-Klett P."/>
            <person name="Fourrey C."/>
            <person name="Feussner I."/>
            <person name="Gay G."/>
            <person name="Grimwood J."/>
            <person name="Hoegger P.J."/>
            <person name="Jain P."/>
            <person name="Kilaru S."/>
            <person name="Labbe J."/>
            <person name="Lin Y.C."/>
            <person name="Legue V."/>
            <person name="Le Tacon F."/>
            <person name="Marmeisse R."/>
            <person name="Melayah D."/>
            <person name="Montanini B."/>
            <person name="Muratet M."/>
            <person name="Nehls U."/>
            <person name="Niculita-Hirzel H."/>
            <person name="Oudot-Le Secq M.P."/>
            <person name="Peter M."/>
            <person name="Quesneville H."/>
            <person name="Rajashekar B."/>
            <person name="Reich M."/>
            <person name="Rouhier N."/>
            <person name="Schmutz J."/>
            <person name="Yin T."/>
            <person name="Chalot M."/>
            <person name="Henrissat B."/>
            <person name="Kuees U."/>
            <person name="Lucas S."/>
            <person name="Van de Peer Y."/>
            <person name="Podila G.K."/>
            <person name="Polle A."/>
            <person name="Pukkila P.J."/>
            <person name="Richardson P.M."/>
            <person name="Rouze P."/>
            <person name="Sanders I.R."/>
            <person name="Stajich J.E."/>
            <person name="Tunlid A."/>
            <person name="Tuskan G."/>
            <person name="Grigoriev I.V."/>
        </authorList>
    </citation>
    <scope>NUCLEOTIDE SEQUENCE [LARGE SCALE GENOMIC DNA]</scope>
    <source>
        <strain evidence="8">S238N-H82 / ATCC MYA-4686</strain>
    </source>
</reference>
<evidence type="ECO:0000256" key="2">
    <source>
        <dbReference type="ARBA" id="ARBA00010446"/>
    </source>
</evidence>
<dbReference type="SMART" id="SM00075">
    <property type="entry name" value="HYDRO"/>
    <property type="match status" value="1"/>
</dbReference>
<proteinExistence type="inferred from homology"/>
<dbReference type="GO" id="GO:0009277">
    <property type="term" value="C:fungal-type cell wall"/>
    <property type="evidence" value="ECO:0007669"/>
    <property type="project" value="InterPro"/>
</dbReference>
<evidence type="ECO:0000256" key="1">
    <source>
        <dbReference type="ARBA" id="ARBA00004191"/>
    </source>
</evidence>
<keyword evidence="5 6" id="KW-1015">Disulfide bond</keyword>
<dbReference type="Pfam" id="PF01185">
    <property type="entry name" value="Hydrophobin"/>
    <property type="match status" value="1"/>
</dbReference>
<sequence>MLARLTASLYVVATMNIFAAASPQLGYYPPASSTVTTGSCTVATFTTTLAVTKPAIYTTTQTVTATPFTTTSTITIPLITTVTQPFTTTATTSIVSTLTVPITTTVTRPVTTTYTQQTTVGTVSTTSVTVPITTTIIKPVTITNTVTFIDPITTTVTLTATPSPSPSHQCNNGPILCCDQVQEAGLLGAILGLLGIILSDVEGLLIGVTCVPLSTLGGNIGSKQPVCCDNDNYGGLVAIGCTPYPYAL</sequence>
<name>B0E2E5_LACBS</name>
<evidence type="ECO:0000256" key="5">
    <source>
        <dbReference type="ARBA" id="ARBA00023157"/>
    </source>
</evidence>
<dbReference type="EMBL" id="DS547180">
    <property type="protein sequence ID" value="EDQ98979.1"/>
    <property type="molecule type" value="Genomic_DNA"/>
</dbReference>
<evidence type="ECO:0000313" key="8">
    <source>
        <dbReference type="Proteomes" id="UP000001194"/>
    </source>
</evidence>
<dbReference type="GO" id="GO:0005199">
    <property type="term" value="F:structural constituent of cell wall"/>
    <property type="evidence" value="ECO:0007669"/>
    <property type="project" value="InterPro"/>
</dbReference>
<keyword evidence="3 6" id="KW-0134">Cell wall</keyword>
<dbReference type="HOGENOM" id="CLU_1120327_0_0_1"/>
<accession>B0E2E5</accession>
<protein>
    <recommendedName>
        <fullName evidence="6">Hydrophobin</fullName>
    </recommendedName>
</protein>
<dbReference type="RefSeq" id="XP_001890381.1">
    <property type="nucleotide sequence ID" value="XM_001890346.1"/>
</dbReference>
<dbReference type="CDD" id="cd23507">
    <property type="entry name" value="hydrophobin_I"/>
    <property type="match status" value="1"/>
</dbReference>
<evidence type="ECO:0000256" key="3">
    <source>
        <dbReference type="ARBA" id="ARBA00022512"/>
    </source>
</evidence>
<dbReference type="Proteomes" id="UP000001194">
    <property type="component" value="Unassembled WGS sequence"/>
</dbReference>
<dbReference type="OrthoDB" id="4225815at2759"/>
<dbReference type="AlphaFoldDB" id="B0E2E5"/>
<comment type="similarity">
    <text evidence="2 6">Belongs to the fungal hydrophobin family.</text>
</comment>
<dbReference type="InterPro" id="IPR001338">
    <property type="entry name" value="Class_I_Hydrophobin"/>
</dbReference>